<keyword evidence="3" id="KW-1185">Reference proteome</keyword>
<feature type="region of interest" description="Disordered" evidence="1">
    <location>
        <begin position="66"/>
        <end position="107"/>
    </location>
</feature>
<dbReference type="Proteomes" id="UP000186817">
    <property type="component" value="Unassembled WGS sequence"/>
</dbReference>
<dbReference type="EMBL" id="LSRX01000666">
    <property type="protein sequence ID" value="OLP91426.1"/>
    <property type="molecule type" value="Genomic_DNA"/>
</dbReference>
<dbReference type="AlphaFoldDB" id="A0A1Q9D8F7"/>
<evidence type="ECO:0000256" key="1">
    <source>
        <dbReference type="SAM" id="MobiDB-lite"/>
    </source>
</evidence>
<reference evidence="2 3" key="1">
    <citation type="submission" date="2016-02" db="EMBL/GenBank/DDBJ databases">
        <title>Genome analysis of coral dinoflagellate symbionts highlights evolutionary adaptations to a symbiotic lifestyle.</title>
        <authorList>
            <person name="Aranda M."/>
            <person name="Li Y."/>
            <person name="Liew Y.J."/>
            <person name="Baumgarten S."/>
            <person name="Simakov O."/>
            <person name="Wilson M."/>
            <person name="Piel J."/>
            <person name="Ashoor H."/>
            <person name="Bougouffa S."/>
            <person name="Bajic V.B."/>
            <person name="Ryu T."/>
            <person name="Ravasi T."/>
            <person name="Bayer T."/>
            <person name="Micklem G."/>
            <person name="Kim H."/>
            <person name="Bhak J."/>
            <person name="Lajeunesse T.C."/>
            <person name="Voolstra C.R."/>
        </authorList>
    </citation>
    <scope>NUCLEOTIDE SEQUENCE [LARGE SCALE GENOMIC DNA]</scope>
    <source>
        <strain evidence="2 3">CCMP2467</strain>
    </source>
</reference>
<protein>
    <submittedName>
        <fullName evidence="2">Uncharacterized protein</fullName>
    </submittedName>
</protein>
<gene>
    <name evidence="2" type="ORF">AK812_SmicGene26892</name>
</gene>
<sequence length="174" mass="18259">MPGRASVQTVHFALLAEPGATAQAEWKGCEADEASGVARAALLSKAGRRVTTFRVSWAYKAYRARRAAPERARASPPSRVRGDTVVASTARGPVPRGSRSRQPRCDVHRPDRHINMHVGEPASGETCVTVDQRAGGRTPQRAAGASADRVAADSCICAAPAEVGACGCAARQTE</sequence>
<comment type="caution">
    <text evidence="2">The sequence shown here is derived from an EMBL/GenBank/DDBJ whole genome shotgun (WGS) entry which is preliminary data.</text>
</comment>
<proteinExistence type="predicted"/>
<evidence type="ECO:0000313" key="3">
    <source>
        <dbReference type="Proteomes" id="UP000186817"/>
    </source>
</evidence>
<accession>A0A1Q9D8F7</accession>
<name>A0A1Q9D8F7_SYMMI</name>
<evidence type="ECO:0000313" key="2">
    <source>
        <dbReference type="EMBL" id="OLP91426.1"/>
    </source>
</evidence>
<organism evidence="2 3">
    <name type="scientific">Symbiodinium microadriaticum</name>
    <name type="common">Dinoflagellate</name>
    <name type="synonym">Zooxanthella microadriatica</name>
    <dbReference type="NCBI Taxonomy" id="2951"/>
    <lineage>
        <taxon>Eukaryota</taxon>
        <taxon>Sar</taxon>
        <taxon>Alveolata</taxon>
        <taxon>Dinophyceae</taxon>
        <taxon>Suessiales</taxon>
        <taxon>Symbiodiniaceae</taxon>
        <taxon>Symbiodinium</taxon>
    </lineage>
</organism>